<dbReference type="RefSeq" id="WP_045252269.1">
    <property type="nucleotide sequence ID" value="NZ_CP099706.1"/>
</dbReference>
<evidence type="ECO:0000313" key="3">
    <source>
        <dbReference type="Proteomes" id="UP000033448"/>
    </source>
</evidence>
<organism evidence="2 3">
    <name type="scientific">Microbacterium azadirachtae</name>
    <dbReference type="NCBI Taxonomy" id="582680"/>
    <lineage>
        <taxon>Bacteria</taxon>
        <taxon>Bacillati</taxon>
        <taxon>Actinomycetota</taxon>
        <taxon>Actinomycetes</taxon>
        <taxon>Micrococcales</taxon>
        <taxon>Microbacteriaceae</taxon>
        <taxon>Microbacterium</taxon>
    </lineage>
</organism>
<feature type="transmembrane region" description="Helical" evidence="1">
    <location>
        <begin position="84"/>
        <end position="105"/>
    </location>
</feature>
<sequence>MSLVIGITAVLAVLGLAVIFGTDMSVAVVQRAVYAELDDRTLVQVVGRGHHYGDRRFPVVGIGGTIATAATALLAFLGGIAWTGLLAAAALALVIVWLVLFVGVAKPINTRFTAAAAAGEIPADARALQARWESIIPLRAGLLGAAIALLCATLFLL</sequence>
<feature type="transmembrane region" description="Helical" evidence="1">
    <location>
        <begin position="136"/>
        <end position="156"/>
    </location>
</feature>
<dbReference type="OrthoDB" id="582955at2"/>
<accession>A0A0F0KDN9</accession>
<dbReference type="PATRIC" id="fig|582680.7.peg.3688"/>
<evidence type="ECO:0000313" key="2">
    <source>
        <dbReference type="EMBL" id="KJL17386.1"/>
    </source>
</evidence>
<keyword evidence="1" id="KW-0812">Transmembrane</keyword>
<keyword evidence="1" id="KW-1133">Transmembrane helix</keyword>
<proteinExistence type="predicted"/>
<comment type="caution">
    <text evidence="2">The sequence shown here is derived from an EMBL/GenBank/DDBJ whole genome shotgun (WGS) entry which is preliminary data.</text>
</comment>
<gene>
    <name evidence="2" type="ORF">RL72_03632</name>
</gene>
<reference evidence="2 3" key="1">
    <citation type="submission" date="2015-02" db="EMBL/GenBank/DDBJ databases">
        <title>Draft genome sequences of ten Microbacterium spp. with emphasis on heavy metal contaminated environments.</title>
        <authorList>
            <person name="Corretto E."/>
        </authorList>
    </citation>
    <scope>NUCLEOTIDE SEQUENCE [LARGE SCALE GENOMIC DNA]</scope>
    <source>
        <strain evidence="2 3">DSM 23848</strain>
    </source>
</reference>
<dbReference type="AlphaFoldDB" id="A0A0F0KDN9"/>
<dbReference type="EMBL" id="JYIT01000086">
    <property type="protein sequence ID" value="KJL17386.1"/>
    <property type="molecule type" value="Genomic_DNA"/>
</dbReference>
<name>A0A0F0KDN9_9MICO</name>
<protein>
    <recommendedName>
        <fullName evidence="4">DUF1772 domain-containing protein</fullName>
    </recommendedName>
</protein>
<evidence type="ECO:0000256" key="1">
    <source>
        <dbReference type="SAM" id="Phobius"/>
    </source>
</evidence>
<evidence type="ECO:0008006" key="4">
    <source>
        <dbReference type="Google" id="ProtNLM"/>
    </source>
</evidence>
<keyword evidence="1" id="KW-0472">Membrane</keyword>
<keyword evidence="3" id="KW-1185">Reference proteome</keyword>
<dbReference type="Proteomes" id="UP000033448">
    <property type="component" value="Unassembled WGS sequence"/>
</dbReference>
<feature type="transmembrane region" description="Helical" evidence="1">
    <location>
        <begin position="55"/>
        <end position="77"/>
    </location>
</feature>